<keyword evidence="5" id="KW-1185">Reference proteome</keyword>
<dbReference type="Pfam" id="PF01464">
    <property type="entry name" value="SLT"/>
    <property type="match status" value="1"/>
</dbReference>
<dbReference type="Gene3D" id="1.10.530.10">
    <property type="match status" value="1"/>
</dbReference>
<dbReference type="Proteomes" id="UP000294829">
    <property type="component" value="Unassembled WGS sequence"/>
</dbReference>
<reference evidence="4 5" key="1">
    <citation type="submission" date="2019-03" db="EMBL/GenBank/DDBJ databases">
        <title>Sapientia aquatica gen. nov., sp. nov., isolated from a crater lake.</title>
        <authorList>
            <person name="Felfoldi T."/>
            <person name="Szabo A."/>
            <person name="Toth E."/>
            <person name="Schumann P."/>
            <person name="Keki Z."/>
            <person name="Marialigeti K."/>
            <person name="Mathe I."/>
        </authorList>
    </citation>
    <scope>NUCLEOTIDE SEQUENCE [LARGE SCALE GENOMIC DNA]</scope>
    <source>
        <strain evidence="4 5">SA-152</strain>
    </source>
</reference>
<comment type="caution">
    <text evidence="4">The sequence shown here is derived from an EMBL/GenBank/DDBJ whole genome shotgun (WGS) entry which is preliminary data.</text>
</comment>
<dbReference type="SUPFAM" id="SSF53955">
    <property type="entry name" value="Lysozyme-like"/>
    <property type="match status" value="1"/>
</dbReference>
<dbReference type="PANTHER" id="PTHR37423">
    <property type="entry name" value="SOLUBLE LYTIC MUREIN TRANSGLYCOSYLASE-RELATED"/>
    <property type="match status" value="1"/>
</dbReference>
<dbReference type="InterPro" id="IPR023346">
    <property type="entry name" value="Lysozyme-like_dom_sf"/>
</dbReference>
<evidence type="ECO:0000313" key="4">
    <source>
        <dbReference type="EMBL" id="TDK64527.1"/>
    </source>
</evidence>
<accession>A0A4R5VYK3</accession>
<dbReference type="RefSeq" id="WP_133329541.1">
    <property type="nucleotide sequence ID" value="NZ_SMYL01000007.1"/>
</dbReference>
<dbReference type="InterPro" id="IPR008258">
    <property type="entry name" value="Transglycosylase_SLT_dom_1"/>
</dbReference>
<organism evidence="4 5">
    <name type="scientific">Sapientia aquatica</name>
    <dbReference type="NCBI Taxonomy" id="1549640"/>
    <lineage>
        <taxon>Bacteria</taxon>
        <taxon>Pseudomonadati</taxon>
        <taxon>Pseudomonadota</taxon>
        <taxon>Betaproteobacteria</taxon>
        <taxon>Burkholderiales</taxon>
        <taxon>Oxalobacteraceae</taxon>
        <taxon>Sapientia</taxon>
    </lineage>
</organism>
<proteinExistence type="inferred from homology"/>
<sequence>MRFFIVGLLSFAFSGLVCAGNQKEEAMADSVRLALAKAVTDSRPPKPNFTDINARLEYLRWLAEMSDRLRKKIPDNQTRVEFLETVWYESKRAGLEPAMVLGLIQVESGFHKYATSIVGARGFMQVMPFWSRVIGDGDASKLFHMTTNLRYGCSILRMYLGMEGGDWYMALGRYNGSRGQSEYPTMVLGASKKWEYKNEKSVEANGVGKSLSAPRS</sequence>
<dbReference type="OrthoDB" id="92254at2"/>
<evidence type="ECO:0000313" key="5">
    <source>
        <dbReference type="Proteomes" id="UP000294829"/>
    </source>
</evidence>
<name>A0A4R5VYK3_9BURK</name>
<evidence type="ECO:0000256" key="2">
    <source>
        <dbReference type="SAM" id="SignalP"/>
    </source>
</evidence>
<dbReference type="PANTHER" id="PTHR37423:SF2">
    <property type="entry name" value="MEMBRANE-BOUND LYTIC MUREIN TRANSGLYCOSYLASE C"/>
    <property type="match status" value="1"/>
</dbReference>
<feature type="chain" id="PRO_5020566534" evidence="2">
    <location>
        <begin position="20"/>
        <end position="216"/>
    </location>
</feature>
<evidence type="ECO:0000256" key="1">
    <source>
        <dbReference type="ARBA" id="ARBA00007734"/>
    </source>
</evidence>
<feature type="domain" description="Transglycosylase SLT" evidence="3">
    <location>
        <begin position="89"/>
        <end position="181"/>
    </location>
</feature>
<protein>
    <submittedName>
        <fullName evidence="4">Lytic transglycosylase domain-containing protein</fullName>
    </submittedName>
</protein>
<feature type="signal peptide" evidence="2">
    <location>
        <begin position="1"/>
        <end position="19"/>
    </location>
</feature>
<dbReference type="CDD" id="cd00254">
    <property type="entry name" value="LT-like"/>
    <property type="match status" value="1"/>
</dbReference>
<keyword evidence="2" id="KW-0732">Signal</keyword>
<gene>
    <name evidence="4" type="ORF">E2I14_13875</name>
</gene>
<dbReference type="AlphaFoldDB" id="A0A4R5VYK3"/>
<evidence type="ECO:0000259" key="3">
    <source>
        <dbReference type="Pfam" id="PF01464"/>
    </source>
</evidence>
<dbReference type="EMBL" id="SMYL01000007">
    <property type="protein sequence ID" value="TDK64527.1"/>
    <property type="molecule type" value="Genomic_DNA"/>
</dbReference>
<comment type="similarity">
    <text evidence="1">Belongs to the transglycosylase Slt family.</text>
</comment>